<dbReference type="Pfam" id="PF06050">
    <property type="entry name" value="HGD-D"/>
    <property type="match status" value="1"/>
</dbReference>
<gene>
    <name evidence="1" type="ORF">S01H4_42370</name>
</gene>
<name>X1D9H2_9ZZZZ</name>
<evidence type="ECO:0008006" key="2">
    <source>
        <dbReference type="Google" id="ProtNLM"/>
    </source>
</evidence>
<reference evidence="1" key="1">
    <citation type="journal article" date="2014" name="Front. Microbiol.">
        <title>High frequency of phylogenetically diverse reductive dehalogenase-homologous genes in deep subseafloor sedimentary metagenomes.</title>
        <authorList>
            <person name="Kawai M."/>
            <person name="Futagami T."/>
            <person name="Toyoda A."/>
            <person name="Takaki Y."/>
            <person name="Nishi S."/>
            <person name="Hori S."/>
            <person name="Arai W."/>
            <person name="Tsubouchi T."/>
            <person name="Morono Y."/>
            <person name="Uchiyama I."/>
            <person name="Ito T."/>
            <person name="Fujiyama A."/>
            <person name="Inagaki F."/>
            <person name="Takami H."/>
        </authorList>
    </citation>
    <scope>NUCLEOTIDE SEQUENCE</scope>
    <source>
        <strain evidence="1">Expedition CK06-06</strain>
    </source>
</reference>
<organism evidence="1">
    <name type="scientific">marine sediment metagenome</name>
    <dbReference type="NCBI Taxonomy" id="412755"/>
    <lineage>
        <taxon>unclassified sequences</taxon>
        <taxon>metagenomes</taxon>
        <taxon>ecological metagenomes</taxon>
    </lineage>
</organism>
<dbReference type="Gene3D" id="3.40.50.11900">
    <property type="match status" value="1"/>
</dbReference>
<proteinExistence type="predicted"/>
<sequence>MAALLFSPLKSDMMTRIAKEWKLNGIMLHYNRGCEGLSIGIAENRLALIDEGYPVMTFEGNMGDEREFDEAQTGSRIDSFMETLGLEQIED</sequence>
<dbReference type="EMBL" id="BART01023259">
    <property type="protein sequence ID" value="GAH04945.1"/>
    <property type="molecule type" value="Genomic_DNA"/>
</dbReference>
<dbReference type="AlphaFoldDB" id="X1D9H2"/>
<dbReference type="InterPro" id="IPR010327">
    <property type="entry name" value="FldB/FldC_alpha/beta"/>
</dbReference>
<protein>
    <recommendedName>
        <fullName evidence="2">Nitrogenase/oxidoreductase component 1 domain-containing protein</fullName>
    </recommendedName>
</protein>
<accession>X1D9H2</accession>
<evidence type="ECO:0000313" key="1">
    <source>
        <dbReference type="EMBL" id="GAH04945.1"/>
    </source>
</evidence>
<comment type="caution">
    <text evidence="1">The sequence shown here is derived from an EMBL/GenBank/DDBJ whole genome shotgun (WGS) entry which is preliminary data.</text>
</comment>